<dbReference type="InterPro" id="IPR042171">
    <property type="entry name" value="Acyl-CoA_hotdog"/>
</dbReference>
<proteinExistence type="inferred from homology"/>
<dbReference type="Proteomes" id="UP000094285">
    <property type="component" value="Unassembled WGS sequence"/>
</dbReference>
<accession>A0A1E4SAU1</accession>
<organism evidence="5 6">
    <name type="scientific">Suhomyces tanzawaensis NRRL Y-17324</name>
    <dbReference type="NCBI Taxonomy" id="984487"/>
    <lineage>
        <taxon>Eukaryota</taxon>
        <taxon>Fungi</taxon>
        <taxon>Dikarya</taxon>
        <taxon>Ascomycota</taxon>
        <taxon>Saccharomycotina</taxon>
        <taxon>Pichiomycetes</taxon>
        <taxon>Debaryomycetaceae</taxon>
        <taxon>Suhomyces</taxon>
    </lineage>
</organism>
<dbReference type="STRING" id="984487.A0A1E4SAU1"/>
<dbReference type="InterPro" id="IPR029069">
    <property type="entry name" value="HotDog_dom_sf"/>
</dbReference>
<comment type="similarity">
    <text evidence="1">Belongs to the C/M/P thioester hydrolase family.</text>
</comment>
<gene>
    <name evidence="5" type="ORF">CANTADRAFT_24200</name>
</gene>
<evidence type="ECO:0000259" key="4">
    <source>
        <dbReference type="Pfam" id="PF20789"/>
    </source>
</evidence>
<sequence>MAQLHKLGLHSPSKLSKSFAVKKVGENKYQGVVPLSKPSATSRGVFGGNLCAQAVVAAMEHTPGFVPHSLHSYFVKAGDDQSPCEFEVETVSDGNNFANRLVRVVQKLELKYMVMISLTKKNSMASARHNFKAGKSPHPVEYQVPASSSFYKYNHRDLPVHTTYDHGGMLQHKFPPDFLDHSLSHGEHEKSPGERDFSFWIRIGDEGSKGVGESKFKYAGFGMISDSLFLTSLARTLRLPLVDGSNDAASMGPTAIKSSGGKGPYFFSVSLDHSVFFHDDDFDPHEWIYASFKAPRLCNNRVLFQGSYFDTKGRLFASIVQEGLVFFDEGNARKAKL</sequence>
<dbReference type="PANTHER" id="PTHR11066:SF34">
    <property type="entry name" value="ACYL-COENZYME A THIOESTERASE 8"/>
    <property type="match status" value="1"/>
</dbReference>
<dbReference type="GO" id="GO:0009062">
    <property type="term" value="P:fatty acid catabolic process"/>
    <property type="evidence" value="ECO:0007669"/>
    <property type="project" value="TreeGrafter"/>
</dbReference>
<feature type="domain" description="Acyl-CoA thioesterase-like C-terminal" evidence="4">
    <location>
        <begin position="188"/>
        <end position="325"/>
    </location>
</feature>
<dbReference type="Gene3D" id="2.40.160.210">
    <property type="entry name" value="Acyl-CoA thioesterase, double hotdog domain"/>
    <property type="match status" value="1"/>
</dbReference>
<dbReference type="GO" id="GO:0006637">
    <property type="term" value="P:acyl-CoA metabolic process"/>
    <property type="evidence" value="ECO:0007669"/>
    <property type="project" value="InterPro"/>
</dbReference>
<dbReference type="Pfam" id="PF13622">
    <property type="entry name" value="4HBT_3"/>
    <property type="match status" value="1"/>
</dbReference>
<dbReference type="GO" id="GO:0047617">
    <property type="term" value="F:fatty acyl-CoA hydrolase activity"/>
    <property type="evidence" value="ECO:0007669"/>
    <property type="project" value="InterPro"/>
</dbReference>
<dbReference type="GeneID" id="30981192"/>
<keyword evidence="6" id="KW-1185">Reference proteome</keyword>
<keyword evidence="5" id="KW-0413">Isomerase</keyword>
<dbReference type="InterPro" id="IPR049450">
    <property type="entry name" value="ACOT8-like_C"/>
</dbReference>
<dbReference type="CDD" id="cd03445">
    <property type="entry name" value="Thioesterase_II_repeat2"/>
    <property type="match status" value="1"/>
</dbReference>
<evidence type="ECO:0000256" key="2">
    <source>
        <dbReference type="ARBA" id="ARBA00022801"/>
    </source>
</evidence>
<dbReference type="Pfam" id="PF20789">
    <property type="entry name" value="4HBT_3C"/>
    <property type="match status" value="1"/>
</dbReference>
<evidence type="ECO:0000313" key="5">
    <source>
        <dbReference type="EMBL" id="ODV76623.1"/>
    </source>
</evidence>
<dbReference type="CDD" id="cd03444">
    <property type="entry name" value="Thioesterase_II_repeat1"/>
    <property type="match status" value="1"/>
</dbReference>
<evidence type="ECO:0000313" key="6">
    <source>
        <dbReference type="Proteomes" id="UP000094285"/>
    </source>
</evidence>
<reference evidence="6" key="1">
    <citation type="submission" date="2016-05" db="EMBL/GenBank/DDBJ databases">
        <title>Comparative genomics of biotechnologically important yeasts.</title>
        <authorList>
            <consortium name="DOE Joint Genome Institute"/>
            <person name="Riley R."/>
            <person name="Haridas S."/>
            <person name="Wolfe K.H."/>
            <person name="Lopes M.R."/>
            <person name="Hittinger C.T."/>
            <person name="Goker M."/>
            <person name="Salamov A."/>
            <person name="Wisecaver J."/>
            <person name="Long T.M."/>
            <person name="Aerts A.L."/>
            <person name="Barry K."/>
            <person name="Choi C."/>
            <person name="Clum A."/>
            <person name="Coughlan A.Y."/>
            <person name="Deshpande S."/>
            <person name="Douglass A.P."/>
            <person name="Hanson S.J."/>
            <person name="Klenk H.-P."/>
            <person name="Labutti K."/>
            <person name="Lapidus A."/>
            <person name="Lindquist E."/>
            <person name="Lipzen A."/>
            <person name="Meier-Kolthoff J.P."/>
            <person name="Ohm R.A."/>
            <person name="Otillar R.P."/>
            <person name="Pangilinan J."/>
            <person name="Peng Y."/>
            <person name="Rokas A."/>
            <person name="Rosa C.A."/>
            <person name="Scheuner C."/>
            <person name="Sibirny A.A."/>
            <person name="Slot J.C."/>
            <person name="Stielow J.B."/>
            <person name="Sun H."/>
            <person name="Kurtzman C.P."/>
            <person name="Blackwell M."/>
            <person name="Grigoriev I.V."/>
            <person name="Jeffries T.W."/>
        </authorList>
    </citation>
    <scope>NUCLEOTIDE SEQUENCE [LARGE SCALE GENOMIC DNA]</scope>
    <source>
        <strain evidence="6">NRRL Y-17324</strain>
    </source>
</reference>
<evidence type="ECO:0000259" key="3">
    <source>
        <dbReference type="Pfam" id="PF13622"/>
    </source>
</evidence>
<dbReference type="PANTHER" id="PTHR11066">
    <property type="entry name" value="ACYL-COA THIOESTERASE"/>
    <property type="match status" value="1"/>
</dbReference>
<dbReference type="InterPro" id="IPR003703">
    <property type="entry name" value="Acyl_CoA_thio"/>
</dbReference>
<dbReference type="EMBL" id="KV453918">
    <property type="protein sequence ID" value="ODV76623.1"/>
    <property type="molecule type" value="Genomic_DNA"/>
</dbReference>
<dbReference type="InterPro" id="IPR049449">
    <property type="entry name" value="TesB_ACOT8-like_N"/>
</dbReference>
<dbReference type="OrthoDB" id="68328at2759"/>
<dbReference type="AlphaFoldDB" id="A0A1E4SAU1"/>
<feature type="domain" description="Acyl-CoA thioesterase-like N-terminal HotDog" evidence="3">
    <location>
        <begin position="42"/>
        <end position="108"/>
    </location>
</feature>
<dbReference type="GO" id="GO:0016853">
    <property type="term" value="F:isomerase activity"/>
    <property type="evidence" value="ECO:0007669"/>
    <property type="project" value="UniProtKB-KW"/>
</dbReference>
<dbReference type="GO" id="GO:0005782">
    <property type="term" value="C:peroxisomal matrix"/>
    <property type="evidence" value="ECO:0007669"/>
    <property type="project" value="UniProtKB-SubCell"/>
</dbReference>
<dbReference type="SUPFAM" id="SSF54637">
    <property type="entry name" value="Thioesterase/thiol ester dehydrase-isomerase"/>
    <property type="match status" value="2"/>
</dbReference>
<protein>
    <submittedName>
        <fullName evidence="5">Thioesterase/thiol ester dehydrase-isomerase</fullName>
    </submittedName>
</protein>
<evidence type="ECO:0000256" key="1">
    <source>
        <dbReference type="ARBA" id="ARBA00006538"/>
    </source>
</evidence>
<dbReference type="RefSeq" id="XP_020061745.1">
    <property type="nucleotide sequence ID" value="XM_020207055.1"/>
</dbReference>
<keyword evidence="2" id="KW-0378">Hydrolase</keyword>
<name>A0A1E4SAU1_9ASCO</name>